<proteinExistence type="inferred from homology"/>
<dbReference type="EMBL" id="CP116341">
    <property type="protein sequence ID" value="WOV83933.1"/>
    <property type="molecule type" value="Genomic_DNA"/>
</dbReference>
<evidence type="ECO:0000256" key="6">
    <source>
        <dbReference type="ARBA" id="ARBA00022723"/>
    </source>
</evidence>
<protein>
    <recommendedName>
        <fullName evidence="3">tRNA threonylcarbamoyladenosine biosynthesis protein TsaE</fullName>
    </recommendedName>
    <alternativeName>
        <fullName evidence="10">t(6)A37 threonylcarbamoyladenosine biosynthesis protein TsaE</fullName>
    </alternativeName>
</protein>
<evidence type="ECO:0000256" key="7">
    <source>
        <dbReference type="ARBA" id="ARBA00022741"/>
    </source>
</evidence>
<reference evidence="11 12" key="1">
    <citation type="submission" date="2023-01" db="EMBL/GenBank/DDBJ databases">
        <title>Sporosarcina sp. nov., isolated from Korean tranditional fermented seafood 'Jeotgal'.</title>
        <authorList>
            <person name="Yang A.-I."/>
        </authorList>
    </citation>
    <scope>NUCLEOTIDE SEQUENCE [LARGE SCALE GENOMIC DNA]</scope>
    <source>
        <strain evidence="11 12">B2O-1</strain>
    </source>
</reference>
<evidence type="ECO:0000313" key="12">
    <source>
        <dbReference type="Proteomes" id="UP001303532"/>
    </source>
</evidence>
<dbReference type="InterPro" id="IPR027417">
    <property type="entry name" value="P-loop_NTPase"/>
</dbReference>
<keyword evidence="4" id="KW-0963">Cytoplasm</keyword>
<dbReference type="SUPFAM" id="SSF52540">
    <property type="entry name" value="P-loop containing nucleoside triphosphate hydrolases"/>
    <property type="match status" value="1"/>
</dbReference>
<evidence type="ECO:0000256" key="4">
    <source>
        <dbReference type="ARBA" id="ARBA00022490"/>
    </source>
</evidence>
<dbReference type="InterPro" id="IPR003442">
    <property type="entry name" value="T6A_TsaE"/>
</dbReference>
<evidence type="ECO:0000313" key="11">
    <source>
        <dbReference type="EMBL" id="WOV83933.1"/>
    </source>
</evidence>
<evidence type="ECO:0000256" key="9">
    <source>
        <dbReference type="ARBA" id="ARBA00022842"/>
    </source>
</evidence>
<keyword evidence="6" id="KW-0479">Metal-binding</keyword>
<keyword evidence="5" id="KW-0819">tRNA processing</keyword>
<evidence type="ECO:0000256" key="2">
    <source>
        <dbReference type="ARBA" id="ARBA00007599"/>
    </source>
</evidence>
<organism evidence="11 12">
    <name type="scientific">Sporosarcina jeotgali</name>
    <dbReference type="NCBI Taxonomy" id="3020056"/>
    <lineage>
        <taxon>Bacteria</taxon>
        <taxon>Bacillati</taxon>
        <taxon>Bacillota</taxon>
        <taxon>Bacilli</taxon>
        <taxon>Bacillales</taxon>
        <taxon>Caryophanaceae</taxon>
        <taxon>Sporosarcina</taxon>
    </lineage>
</organism>
<comment type="similarity">
    <text evidence="2">Belongs to the TsaE family.</text>
</comment>
<dbReference type="RefSeq" id="WP_323691619.1">
    <property type="nucleotide sequence ID" value="NZ_CP116341.1"/>
</dbReference>
<dbReference type="Proteomes" id="UP001303532">
    <property type="component" value="Chromosome"/>
</dbReference>
<dbReference type="Pfam" id="PF02367">
    <property type="entry name" value="TsaE"/>
    <property type="match status" value="1"/>
</dbReference>
<evidence type="ECO:0000256" key="3">
    <source>
        <dbReference type="ARBA" id="ARBA00019010"/>
    </source>
</evidence>
<evidence type="ECO:0000256" key="5">
    <source>
        <dbReference type="ARBA" id="ARBA00022694"/>
    </source>
</evidence>
<keyword evidence="8" id="KW-0067">ATP-binding</keyword>
<accession>A0ABZ0KUX0</accession>
<keyword evidence="12" id="KW-1185">Reference proteome</keyword>
<gene>
    <name evidence="11" type="primary">tsaE</name>
    <name evidence="11" type="ORF">PGH26_13770</name>
</gene>
<keyword evidence="9" id="KW-0460">Magnesium</keyword>
<evidence type="ECO:0000256" key="10">
    <source>
        <dbReference type="ARBA" id="ARBA00032441"/>
    </source>
</evidence>
<comment type="subcellular location">
    <subcellularLocation>
        <location evidence="1">Cytoplasm</location>
    </subcellularLocation>
</comment>
<sequence length="150" mass="16766">MKKHIHVTSIAETVQLAEQLAKLLSPPDVVTLEGDLGAGKTTFTQALAKGLGVSRTVSSPTFTIIKQYEGIYPLNHLDVYRLENSDEDLGWDELFYGDAISIVEWAQFIEDELPDHRLAIRIIRTGDTERMIELEPAGSHFIKICEAITQ</sequence>
<dbReference type="PANTHER" id="PTHR33540:SF2">
    <property type="entry name" value="TRNA THREONYLCARBAMOYLADENOSINE BIOSYNTHESIS PROTEIN TSAE"/>
    <property type="match status" value="1"/>
</dbReference>
<dbReference type="Gene3D" id="3.40.50.300">
    <property type="entry name" value="P-loop containing nucleotide triphosphate hydrolases"/>
    <property type="match status" value="1"/>
</dbReference>
<evidence type="ECO:0000256" key="1">
    <source>
        <dbReference type="ARBA" id="ARBA00004496"/>
    </source>
</evidence>
<name>A0ABZ0KUX0_9BACL</name>
<dbReference type="PANTHER" id="PTHR33540">
    <property type="entry name" value="TRNA THREONYLCARBAMOYLADENOSINE BIOSYNTHESIS PROTEIN TSAE"/>
    <property type="match status" value="1"/>
</dbReference>
<keyword evidence="7" id="KW-0547">Nucleotide-binding</keyword>
<dbReference type="NCBIfam" id="TIGR00150">
    <property type="entry name" value="T6A_YjeE"/>
    <property type="match status" value="1"/>
</dbReference>
<evidence type="ECO:0000256" key="8">
    <source>
        <dbReference type="ARBA" id="ARBA00022840"/>
    </source>
</evidence>